<name>A0AAW2H0Z7_9HYME</name>
<reference evidence="1 2" key="1">
    <citation type="submission" date="2023-03" db="EMBL/GenBank/DDBJ databases">
        <title>High recombination rates correlate with genetic variation in Cardiocondyla obscurior ants.</title>
        <authorList>
            <person name="Errbii M."/>
        </authorList>
    </citation>
    <scope>NUCLEOTIDE SEQUENCE [LARGE SCALE GENOMIC DNA]</scope>
    <source>
        <strain evidence="1">Alpha-2009</strain>
        <tissue evidence="1">Whole body</tissue>
    </source>
</reference>
<comment type="caution">
    <text evidence="1">The sequence shown here is derived from an EMBL/GenBank/DDBJ whole genome shotgun (WGS) entry which is preliminary data.</text>
</comment>
<organism evidence="1 2">
    <name type="scientific">Cardiocondyla obscurior</name>
    <dbReference type="NCBI Taxonomy" id="286306"/>
    <lineage>
        <taxon>Eukaryota</taxon>
        <taxon>Metazoa</taxon>
        <taxon>Ecdysozoa</taxon>
        <taxon>Arthropoda</taxon>
        <taxon>Hexapoda</taxon>
        <taxon>Insecta</taxon>
        <taxon>Pterygota</taxon>
        <taxon>Neoptera</taxon>
        <taxon>Endopterygota</taxon>
        <taxon>Hymenoptera</taxon>
        <taxon>Apocrita</taxon>
        <taxon>Aculeata</taxon>
        <taxon>Formicoidea</taxon>
        <taxon>Formicidae</taxon>
        <taxon>Myrmicinae</taxon>
        <taxon>Cardiocondyla</taxon>
    </lineage>
</organism>
<evidence type="ECO:0000313" key="1">
    <source>
        <dbReference type="EMBL" id="KAL0133245.1"/>
    </source>
</evidence>
<evidence type="ECO:0000313" key="2">
    <source>
        <dbReference type="Proteomes" id="UP001430953"/>
    </source>
</evidence>
<dbReference type="EMBL" id="JADYXP020000001">
    <property type="protein sequence ID" value="KAL0133245.1"/>
    <property type="molecule type" value="Genomic_DNA"/>
</dbReference>
<keyword evidence="2" id="KW-1185">Reference proteome</keyword>
<protein>
    <submittedName>
        <fullName evidence="1">Uncharacterized protein</fullName>
    </submittedName>
</protein>
<sequence length="48" mass="5517">MLLIGNCELGTLTRRKLKQDIKKKLKNKYKKMSTSSLLTIPILSTHDD</sequence>
<accession>A0AAW2H0Z7</accession>
<dbReference type="Proteomes" id="UP001430953">
    <property type="component" value="Unassembled WGS sequence"/>
</dbReference>
<proteinExistence type="predicted"/>
<gene>
    <name evidence="1" type="ORF">PUN28_000787</name>
</gene>
<dbReference type="AlphaFoldDB" id="A0AAW2H0Z7"/>